<evidence type="ECO:0000313" key="1">
    <source>
        <dbReference type="EMBL" id="EGQ77009.1"/>
    </source>
</evidence>
<organism evidence="1 2">
    <name type="scientific">Neisseria macacae ATCC 33926</name>
    <dbReference type="NCBI Taxonomy" id="997348"/>
    <lineage>
        <taxon>Bacteria</taxon>
        <taxon>Pseudomonadati</taxon>
        <taxon>Pseudomonadota</taxon>
        <taxon>Betaproteobacteria</taxon>
        <taxon>Neisseriales</taxon>
        <taxon>Neisseriaceae</taxon>
        <taxon>Neisseria</taxon>
    </lineage>
</organism>
<dbReference type="AlphaFoldDB" id="A0AA36XKW2"/>
<protein>
    <submittedName>
        <fullName evidence="1">Branched-chain amino acid ABC superfamily ATP binding cassette transporter</fullName>
    </submittedName>
</protein>
<comment type="caution">
    <text evidence="1">The sequence shown here is derived from an EMBL/GenBank/DDBJ whole genome shotgun (WGS) entry which is preliminary data.</text>
</comment>
<proteinExistence type="predicted"/>
<accession>A0AA36XKW2</accession>
<name>A0AA36XKW2_9NEIS</name>
<gene>
    <name evidence="1" type="ORF">HMPREF9418_1437</name>
</gene>
<dbReference type="EMBL" id="AFQE01000066">
    <property type="protein sequence ID" value="EGQ77009.1"/>
    <property type="molecule type" value="Genomic_DNA"/>
</dbReference>
<evidence type="ECO:0000313" key="2">
    <source>
        <dbReference type="Proteomes" id="UP000004982"/>
    </source>
</evidence>
<dbReference type="Proteomes" id="UP000004982">
    <property type="component" value="Unassembled WGS sequence"/>
</dbReference>
<sequence length="93" mass="10373">MAGLIPRHFLLSMSNGIHMAEDKQSAAYANALRQLGELIAHLRSSGEVSCAVAEQEDLMLIRLADLKIDLRPNDEKAIADIDRFYRRHLGDGK</sequence>
<reference evidence="1 2" key="1">
    <citation type="submission" date="2011-05" db="EMBL/GenBank/DDBJ databases">
        <authorList>
            <person name="Muzny D."/>
            <person name="Qin X."/>
            <person name="Deng J."/>
            <person name="Jiang H."/>
            <person name="Liu Y."/>
            <person name="Qu J."/>
            <person name="Song X.-Z."/>
            <person name="Zhang L."/>
            <person name="Thornton R."/>
            <person name="Coyle M."/>
            <person name="Francisco L."/>
            <person name="Jackson L."/>
            <person name="Javaid M."/>
            <person name="Korchina V."/>
            <person name="Kovar C."/>
            <person name="Mata R."/>
            <person name="Mathew T."/>
            <person name="Ngo R."/>
            <person name="Nguyen L."/>
            <person name="Nguyen N."/>
            <person name="Okwuonu G."/>
            <person name="Ongeri F."/>
            <person name="Pham C."/>
            <person name="Simmons D."/>
            <person name="Wilczek-Boney K."/>
            <person name="Hale W."/>
            <person name="Jakkamsetti A."/>
            <person name="Pham P."/>
            <person name="Ruth R."/>
            <person name="San Lucas F."/>
            <person name="Warren J."/>
            <person name="Zhang J."/>
            <person name="Zhao Z."/>
            <person name="Zhou C."/>
            <person name="Zhu D."/>
            <person name="Lee S."/>
            <person name="Bess C."/>
            <person name="Blankenburg K."/>
            <person name="Forbes L."/>
            <person name="Fu Q."/>
            <person name="Gubbala S."/>
            <person name="Hirani K."/>
            <person name="Jayaseelan J.C."/>
            <person name="Lara F."/>
            <person name="Munidasa M."/>
            <person name="Palculict T."/>
            <person name="Patil S."/>
            <person name="Pu L.-L."/>
            <person name="Saada N."/>
            <person name="Tang L."/>
            <person name="Weissenberger G."/>
            <person name="Zhu Y."/>
            <person name="Hemphill L."/>
            <person name="Shang Y."/>
            <person name="Youmans B."/>
            <person name="Ayvaz T."/>
            <person name="Ross M."/>
            <person name="Santibanez J."/>
            <person name="Aqrawi P."/>
            <person name="Gross S."/>
            <person name="Joshi V."/>
            <person name="Fowler G."/>
            <person name="Nazareth L."/>
            <person name="Reid J."/>
            <person name="Worley K."/>
            <person name="Petrosino J."/>
            <person name="Highlander S."/>
            <person name="Gibbs R."/>
        </authorList>
    </citation>
    <scope>NUCLEOTIDE SEQUENCE [LARGE SCALE GENOMIC DNA]</scope>
    <source>
        <strain evidence="1 2">ATCC 33926</strain>
    </source>
</reference>